<sequence length="209" mass="23440">MLNTLANHGFLPYDGEDITEEDTVHALGEGLNFDEELSRLMHQFAVTTNPTPNATTYSLDHLGRHNILEHNTSLSHADACFDDPSIFSQTVFDETRSYWKGLVVDLDEAAISRLARLEISQATNPNYTLTAYLTVFGGYFAAAPKKHLEYFFQNERLPEVLGWKQPSKPWARSELLHMMQRVINATEAVSEGSSKFVVRTGMAAMHGGF</sequence>
<dbReference type="SUPFAM" id="SSF47571">
    <property type="entry name" value="Cloroperoxidase"/>
    <property type="match status" value="1"/>
</dbReference>
<feature type="domain" description="Heme haloperoxidase family profile" evidence="8">
    <location>
        <begin position="1"/>
        <end position="177"/>
    </location>
</feature>
<keyword evidence="10" id="KW-1185">Reference proteome</keyword>
<dbReference type="InterPro" id="IPR036851">
    <property type="entry name" value="Chloroperoxidase-like_sf"/>
</dbReference>
<organism evidence="9 10">
    <name type="scientific">Monosporascus ibericus</name>
    <dbReference type="NCBI Taxonomy" id="155417"/>
    <lineage>
        <taxon>Eukaryota</taxon>
        <taxon>Fungi</taxon>
        <taxon>Dikarya</taxon>
        <taxon>Ascomycota</taxon>
        <taxon>Pezizomycotina</taxon>
        <taxon>Sordariomycetes</taxon>
        <taxon>Xylariomycetidae</taxon>
        <taxon>Xylariales</taxon>
        <taxon>Xylariales incertae sedis</taxon>
        <taxon>Monosporascus</taxon>
    </lineage>
</organism>
<dbReference type="PROSITE" id="PS51405">
    <property type="entry name" value="HEME_HALOPEROXIDASE"/>
    <property type="match status" value="1"/>
</dbReference>
<gene>
    <name evidence="9" type="ORF">DL764_000681</name>
</gene>
<protein>
    <recommendedName>
        <fullName evidence="8">Heme haloperoxidase family profile domain-containing protein</fullName>
    </recommendedName>
</protein>
<evidence type="ECO:0000259" key="8">
    <source>
        <dbReference type="PROSITE" id="PS51405"/>
    </source>
</evidence>
<keyword evidence="6" id="KW-0408">Iron</keyword>
<evidence type="ECO:0000256" key="6">
    <source>
        <dbReference type="ARBA" id="ARBA00023004"/>
    </source>
</evidence>
<dbReference type="Gene3D" id="1.10.489.10">
    <property type="entry name" value="Chloroperoxidase-like"/>
    <property type="match status" value="1"/>
</dbReference>
<dbReference type="PANTHER" id="PTHR33577">
    <property type="entry name" value="STERIGMATOCYSTIN BIOSYNTHESIS PEROXIDASE STCC-RELATED"/>
    <property type="match status" value="1"/>
</dbReference>
<dbReference type="GO" id="GO:0046872">
    <property type="term" value="F:metal ion binding"/>
    <property type="evidence" value="ECO:0007669"/>
    <property type="project" value="UniProtKB-KW"/>
</dbReference>
<comment type="cofactor">
    <cofactor evidence="1">
        <name>heme b</name>
        <dbReference type="ChEBI" id="CHEBI:60344"/>
    </cofactor>
</comment>
<evidence type="ECO:0000313" key="9">
    <source>
        <dbReference type="EMBL" id="RYP10498.1"/>
    </source>
</evidence>
<comment type="caution">
    <text evidence="9">The sequence shown here is derived from an EMBL/GenBank/DDBJ whole genome shotgun (WGS) entry which is preliminary data.</text>
</comment>
<dbReference type="EMBL" id="QJNU01000018">
    <property type="protein sequence ID" value="RYP10498.1"/>
    <property type="molecule type" value="Genomic_DNA"/>
</dbReference>
<dbReference type="AlphaFoldDB" id="A0A4Q4TUJ0"/>
<keyword evidence="4" id="KW-0479">Metal-binding</keyword>
<dbReference type="InterPro" id="IPR000028">
    <property type="entry name" value="Chloroperoxidase"/>
</dbReference>
<accession>A0A4Q4TUJ0</accession>
<dbReference type="Pfam" id="PF01328">
    <property type="entry name" value="Peroxidase_2"/>
    <property type="match status" value="1"/>
</dbReference>
<evidence type="ECO:0000256" key="7">
    <source>
        <dbReference type="ARBA" id="ARBA00025795"/>
    </source>
</evidence>
<evidence type="ECO:0000256" key="4">
    <source>
        <dbReference type="ARBA" id="ARBA00022723"/>
    </source>
</evidence>
<dbReference type="OrthoDB" id="4731349at2759"/>
<comment type="similarity">
    <text evidence="7">Belongs to the chloroperoxidase family.</text>
</comment>
<keyword evidence="5" id="KW-0560">Oxidoreductase</keyword>
<dbReference type="PANTHER" id="PTHR33577:SF7">
    <property type="entry name" value="HEME HALOPEROXIDASE FAMILY PROFILE DOMAIN-CONTAINING PROTEIN"/>
    <property type="match status" value="1"/>
</dbReference>
<name>A0A4Q4TUJ0_9PEZI</name>
<keyword evidence="3" id="KW-0349">Heme</keyword>
<keyword evidence="2" id="KW-0575">Peroxidase</keyword>
<evidence type="ECO:0000313" key="10">
    <source>
        <dbReference type="Proteomes" id="UP000293360"/>
    </source>
</evidence>
<evidence type="ECO:0000256" key="1">
    <source>
        <dbReference type="ARBA" id="ARBA00001970"/>
    </source>
</evidence>
<proteinExistence type="inferred from homology"/>
<evidence type="ECO:0000256" key="5">
    <source>
        <dbReference type="ARBA" id="ARBA00023002"/>
    </source>
</evidence>
<evidence type="ECO:0000256" key="2">
    <source>
        <dbReference type="ARBA" id="ARBA00022559"/>
    </source>
</evidence>
<reference evidence="9 10" key="1">
    <citation type="submission" date="2018-06" db="EMBL/GenBank/DDBJ databases">
        <title>Complete Genomes of Monosporascus.</title>
        <authorList>
            <person name="Robinson A.J."/>
            <person name="Natvig D.O."/>
        </authorList>
    </citation>
    <scope>NUCLEOTIDE SEQUENCE [LARGE SCALE GENOMIC DNA]</scope>
    <source>
        <strain evidence="9 10">CBS 110550</strain>
    </source>
</reference>
<evidence type="ECO:0000256" key="3">
    <source>
        <dbReference type="ARBA" id="ARBA00022617"/>
    </source>
</evidence>
<dbReference type="Proteomes" id="UP000293360">
    <property type="component" value="Unassembled WGS sequence"/>
</dbReference>
<dbReference type="GO" id="GO:0004601">
    <property type="term" value="F:peroxidase activity"/>
    <property type="evidence" value="ECO:0007669"/>
    <property type="project" value="UniProtKB-KW"/>
</dbReference>
<dbReference type="STRING" id="155417.A0A4Q4TUJ0"/>